<organism evidence="2 3">
    <name type="scientific">Rickenella mellea</name>
    <dbReference type="NCBI Taxonomy" id="50990"/>
    <lineage>
        <taxon>Eukaryota</taxon>
        <taxon>Fungi</taxon>
        <taxon>Dikarya</taxon>
        <taxon>Basidiomycota</taxon>
        <taxon>Agaricomycotina</taxon>
        <taxon>Agaricomycetes</taxon>
        <taxon>Hymenochaetales</taxon>
        <taxon>Rickenellaceae</taxon>
        <taxon>Rickenella</taxon>
    </lineage>
</organism>
<evidence type="ECO:0000313" key="2">
    <source>
        <dbReference type="EMBL" id="TDL22519.1"/>
    </source>
</evidence>
<evidence type="ECO:0000313" key="3">
    <source>
        <dbReference type="Proteomes" id="UP000294933"/>
    </source>
</evidence>
<proteinExistence type="predicted"/>
<dbReference type="Proteomes" id="UP000294933">
    <property type="component" value="Unassembled WGS sequence"/>
</dbReference>
<protein>
    <submittedName>
        <fullName evidence="2">Uncharacterized protein</fullName>
    </submittedName>
</protein>
<dbReference type="EMBL" id="ML170174">
    <property type="protein sequence ID" value="TDL22519.1"/>
    <property type="molecule type" value="Genomic_DNA"/>
</dbReference>
<dbReference type="VEuPathDB" id="FungiDB:BD410DRAFT_206488"/>
<evidence type="ECO:0000256" key="1">
    <source>
        <dbReference type="SAM" id="MobiDB-lite"/>
    </source>
</evidence>
<dbReference type="AlphaFoldDB" id="A0A4Y7Q6L8"/>
<keyword evidence="3" id="KW-1185">Reference proteome</keyword>
<reference evidence="2 3" key="1">
    <citation type="submission" date="2018-06" db="EMBL/GenBank/DDBJ databases">
        <title>A transcriptomic atlas of mushroom development highlights an independent origin of complex multicellularity.</title>
        <authorList>
            <consortium name="DOE Joint Genome Institute"/>
            <person name="Krizsan K."/>
            <person name="Almasi E."/>
            <person name="Merenyi Z."/>
            <person name="Sahu N."/>
            <person name="Viragh M."/>
            <person name="Koszo T."/>
            <person name="Mondo S."/>
            <person name="Kiss B."/>
            <person name="Balint B."/>
            <person name="Kues U."/>
            <person name="Barry K."/>
            <person name="Hegedus J.C."/>
            <person name="Henrissat B."/>
            <person name="Johnson J."/>
            <person name="Lipzen A."/>
            <person name="Ohm R."/>
            <person name="Nagy I."/>
            <person name="Pangilinan J."/>
            <person name="Yan J."/>
            <person name="Xiong Y."/>
            <person name="Grigoriev I.V."/>
            <person name="Hibbett D.S."/>
            <person name="Nagy L.G."/>
        </authorList>
    </citation>
    <scope>NUCLEOTIDE SEQUENCE [LARGE SCALE GENOMIC DNA]</scope>
    <source>
        <strain evidence="2 3">SZMC22713</strain>
    </source>
</reference>
<name>A0A4Y7Q6L8_9AGAM</name>
<feature type="region of interest" description="Disordered" evidence="1">
    <location>
        <begin position="1"/>
        <end position="51"/>
    </location>
</feature>
<sequence length="51" mass="5728">MSCITLQPHSLRTTSPVTPGILEHNNFTESQDDVLSDMENDRRDEASGILR</sequence>
<gene>
    <name evidence="2" type="ORF">BD410DRAFT_206488</name>
</gene>
<feature type="compositionally biased region" description="Basic and acidic residues" evidence="1">
    <location>
        <begin position="39"/>
        <end position="51"/>
    </location>
</feature>
<accession>A0A4Y7Q6L8</accession>
<feature type="compositionally biased region" description="Polar residues" evidence="1">
    <location>
        <begin position="1"/>
        <end position="17"/>
    </location>
</feature>